<dbReference type="PANTHER" id="PTHR45626">
    <property type="entry name" value="TRANSCRIPTION TERMINATION FACTOR 2-RELATED"/>
    <property type="match status" value="1"/>
</dbReference>
<dbReference type="Gene3D" id="3.40.50.10810">
    <property type="entry name" value="Tandem AAA-ATPase domain"/>
    <property type="match status" value="1"/>
</dbReference>
<dbReference type="GO" id="GO:0016787">
    <property type="term" value="F:hydrolase activity"/>
    <property type="evidence" value="ECO:0007669"/>
    <property type="project" value="UniProtKB-KW"/>
</dbReference>
<dbReference type="InterPro" id="IPR000330">
    <property type="entry name" value="SNF2_N"/>
</dbReference>
<dbReference type="InterPro" id="IPR001650">
    <property type="entry name" value="Helicase_C-like"/>
</dbReference>
<keyword evidence="2" id="KW-0378">Hydrolase</keyword>
<evidence type="ECO:0000256" key="3">
    <source>
        <dbReference type="ARBA" id="ARBA00022840"/>
    </source>
</evidence>
<dbReference type="SUPFAM" id="SSF52540">
    <property type="entry name" value="P-loop containing nucleoside triphosphate hydrolases"/>
    <property type="match status" value="2"/>
</dbReference>
<dbReference type="Proteomes" id="UP001345827">
    <property type="component" value="Unassembled WGS sequence"/>
</dbReference>
<keyword evidence="3" id="KW-0067">ATP-binding</keyword>
<keyword evidence="1" id="KW-0547">Nucleotide-binding</keyword>
<gene>
    <name evidence="6" type="ORF">LTR25_002012</name>
</gene>
<proteinExistence type="predicted"/>
<evidence type="ECO:0000256" key="1">
    <source>
        <dbReference type="ARBA" id="ARBA00022741"/>
    </source>
</evidence>
<dbReference type="InterPro" id="IPR049730">
    <property type="entry name" value="SNF2/RAD54-like_C"/>
</dbReference>
<dbReference type="Pfam" id="PF00271">
    <property type="entry name" value="Helicase_C"/>
    <property type="match status" value="1"/>
</dbReference>
<protein>
    <submittedName>
        <fullName evidence="6">Uncharacterized protein</fullName>
    </submittedName>
</protein>
<keyword evidence="7" id="KW-1185">Reference proteome</keyword>
<dbReference type="Pfam" id="PF00176">
    <property type="entry name" value="SNF2-rel_dom"/>
    <property type="match status" value="1"/>
</dbReference>
<dbReference type="EMBL" id="JAXLQG010000003">
    <property type="protein sequence ID" value="KAK5542127.1"/>
    <property type="molecule type" value="Genomic_DNA"/>
</dbReference>
<evidence type="ECO:0000259" key="5">
    <source>
        <dbReference type="PROSITE" id="PS51194"/>
    </source>
</evidence>
<dbReference type="GO" id="GO:0006281">
    <property type="term" value="P:DNA repair"/>
    <property type="evidence" value="ECO:0007669"/>
    <property type="project" value="TreeGrafter"/>
</dbReference>
<dbReference type="SMART" id="SM00490">
    <property type="entry name" value="HELICc"/>
    <property type="match status" value="1"/>
</dbReference>
<dbReference type="InterPro" id="IPR027417">
    <property type="entry name" value="P-loop_NTPase"/>
</dbReference>
<reference evidence="6 7" key="1">
    <citation type="submission" date="2023-06" db="EMBL/GenBank/DDBJ databases">
        <title>Black Yeasts Isolated from many extreme environments.</title>
        <authorList>
            <person name="Coleine C."/>
            <person name="Stajich J.E."/>
            <person name="Selbmann L."/>
        </authorList>
    </citation>
    <scope>NUCLEOTIDE SEQUENCE [LARGE SCALE GENOMIC DNA]</scope>
    <source>
        <strain evidence="6 7">CCFEE 5887</strain>
    </source>
</reference>
<dbReference type="PROSITE" id="PS51192">
    <property type="entry name" value="HELICASE_ATP_BIND_1"/>
    <property type="match status" value="1"/>
</dbReference>
<comment type="caution">
    <text evidence="6">The sequence shown here is derived from an EMBL/GenBank/DDBJ whole genome shotgun (WGS) entry which is preliminary data.</text>
</comment>
<dbReference type="GO" id="GO:0008094">
    <property type="term" value="F:ATP-dependent activity, acting on DNA"/>
    <property type="evidence" value="ECO:0007669"/>
    <property type="project" value="TreeGrafter"/>
</dbReference>
<feature type="domain" description="Helicase C-terminal" evidence="5">
    <location>
        <begin position="828"/>
        <end position="968"/>
    </location>
</feature>
<dbReference type="CDD" id="cd18008">
    <property type="entry name" value="DEXDc_SHPRH-like"/>
    <property type="match status" value="1"/>
</dbReference>
<dbReference type="InterPro" id="IPR038718">
    <property type="entry name" value="SNF2-like_sf"/>
</dbReference>
<dbReference type="InterPro" id="IPR014001">
    <property type="entry name" value="Helicase_ATP-bd"/>
</dbReference>
<organism evidence="6 7">
    <name type="scientific">Vermiconidia calcicola</name>
    <dbReference type="NCBI Taxonomy" id="1690605"/>
    <lineage>
        <taxon>Eukaryota</taxon>
        <taxon>Fungi</taxon>
        <taxon>Dikarya</taxon>
        <taxon>Ascomycota</taxon>
        <taxon>Pezizomycotina</taxon>
        <taxon>Dothideomycetes</taxon>
        <taxon>Dothideomycetidae</taxon>
        <taxon>Mycosphaerellales</taxon>
        <taxon>Extremaceae</taxon>
        <taxon>Vermiconidia</taxon>
    </lineage>
</organism>
<evidence type="ECO:0000313" key="6">
    <source>
        <dbReference type="EMBL" id="KAK5542127.1"/>
    </source>
</evidence>
<evidence type="ECO:0000256" key="2">
    <source>
        <dbReference type="ARBA" id="ARBA00022801"/>
    </source>
</evidence>
<accession>A0AAV9QIX6</accession>
<evidence type="ECO:0000313" key="7">
    <source>
        <dbReference type="Proteomes" id="UP001345827"/>
    </source>
</evidence>
<sequence>MEPDTFPDWFKEPVFLDGHDKRWRRDTGYNVSSTGSHHDDFVPWSTTTYRPVGHDVMSNYGETHNSYPTATDSTITSWVSHSSTPTTQPVNGTPLSYDSGSFQAGFEATVTGDEWYNSFAALDAQSGEYQVGRLETDQIQCDRLSPSDTLYCYGMLPKIPILSHRTGLSTITSSPLDLHFVPPNSLLLPSEGREFGQLKERTAEILAALAAQSRITLQIIGHVTKQRAKIKLAKGFRSGQNDLQYNMNAIIYGPREFSEGVGDFLAKSKMFLQDPLECDRDVPYLNPHLLSHTVEVVMTSSLRPATHESSTSQGVVAVDARKDLFSQICDDAHLALTDPPDLLHTKLYKHQKKALTFMKQREQDWSFEDTADSLWVREVDDAGDPMFVTPASNLTQSNADRYTNLVTEQYQQNEPSQARGGLLADQMGLGKTLTMISLIALNPAKLASSILITEQGTIRRIKSTLIVVPFSLLDTWDAQLRRHLKPNSLSWFKFHSSQKRKLLSLGGHDIIITTYETLMGQMKKHNDPAWIKSTLFSFAWHRIVLDEAHVIRNRSTAIAQACCALRASRRWAMTGTPIQNKPTDLGSLLEFLQLEPFGDPKTFEAMVIKPWLKSADEDMSRLKKLIRYVSLCRTKAIIELPPREDLIHYVDFGPEEAEFYALAKNCTIQQLNEALSMSPIAPGRYLNALEWVNELRLICNYGLMHSGRKPHKTPTGVSSAGSWNKTTAKNALATLVNAGSAICKLCQTNIAGETGEIDSFEHFKPSLSRCLAIVCGSCVQTHEDGNQVSGCSCNPVCPKTEVTWALETPDKSPQAVLPSIEEGKIPTKLKRLLADLQEHEKAEKSVVFSCWTYTLDLVESLLLQRTKIQYARIDGNISGSRRDQAIQRFQTDDSVRVILVSIVCGGTGIDLTAGSRAYLLEPQWNPMVEEQALARIHRIGQTKKVKTIRYLVRNSFEEVRDGPPVPKA</sequence>
<dbReference type="InterPro" id="IPR050628">
    <property type="entry name" value="SNF2_RAD54_helicase_TF"/>
</dbReference>
<name>A0AAV9QIX6_9PEZI</name>
<evidence type="ECO:0000259" key="4">
    <source>
        <dbReference type="PROSITE" id="PS51192"/>
    </source>
</evidence>
<dbReference type="SMART" id="SM00487">
    <property type="entry name" value="DEXDc"/>
    <property type="match status" value="1"/>
</dbReference>
<dbReference type="PROSITE" id="PS51194">
    <property type="entry name" value="HELICASE_CTER"/>
    <property type="match status" value="1"/>
</dbReference>
<dbReference type="Gene3D" id="3.40.50.300">
    <property type="entry name" value="P-loop containing nucleotide triphosphate hydrolases"/>
    <property type="match status" value="1"/>
</dbReference>
<dbReference type="GO" id="GO:0005524">
    <property type="term" value="F:ATP binding"/>
    <property type="evidence" value="ECO:0007669"/>
    <property type="project" value="UniProtKB-KW"/>
</dbReference>
<dbReference type="AlphaFoldDB" id="A0AAV9QIX6"/>
<feature type="domain" description="Helicase ATP-binding" evidence="4">
    <location>
        <begin position="412"/>
        <end position="595"/>
    </location>
</feature>
<dbReference type="CDD" id="cd18793">
    <property type="entry name" value="SF2_C_SNF"/>
    <property type="match status" value="1"/>
</dbReference>
<dbReference type="GO" id="GO:0005634">
    <property type="term" value="C:nucleus"/>
    <property type="evidence" value="ECO:0007669"/>
    <property type="project" value="TreeGrafter"/>
</dbReference>